<dbReference type="AlphaFoldDB" id="A0A1I7D741"/>
<dbReference type="SUPFAM" id="SSF55961">
    <property type="entry name" value="Bet v1-like"/>
    <property type="match status" value="1"/>
</dbReference>
<evidence type="ECO:0000313" key="1">
    <source>
        <dbReference type="EMBL" id="SFU07469.1"/>
    </source>
</evidence>
<keyword evidence="2" id="KW-1185">Reference proteome</keyword>
<evidence type="ECO:0000313" key="2">
    <source>
        <dbReference type="Proteomes" id="UP000199546"/>
    </source>
</evidence>
<name>A0A1I7D741_9ACTN</name>
<dbReference type="Proteomes" id="UP000199546">
    <property type="component" value="Unassembled WGS sequence"/>
</dbReference>
<gene>
    <name evidence="1" type="ORF">SAMN05660657_05399</name>
</gene>
<dbReference type="EMBL" id="FPBA01000036">
    <property type="protein sequence ID" value="SFU07469.1"/>
    <property type="molecule type" value="Genomic_DNA"/>
</dbReference>
<dbReference type="STRING" id="1296565.SAMN05660657_05399"/>
<dbReference type="InterPro" id="IPR019587">
    <property type="entry name" value="Polyketide_cyclase/dehydratase"/>
</dbReference>
<sequence>MDIDPDAPVQATRSVAIAAAPSLVWAVLADIQSWPNWNTDVRDVSVPNEVRPSATFSWRSGPGRITSTIAVVEPERELSWTGRTLGIHAVHVYRLQPWRGGTTAVLEESWTGLPTRLLRRRCQAMLNDALDSGLTRLKSAVENRSAAP</sequence>
<protein>
    <submittedName>
        <fullName evidence="1">Polyketide cyclase / dehydrase and lipid transport</fullName>
    </submittedName>
</protein>
<dbReference type="Pfam" id="PF10604">
    <property type="entry name" value="Polyketide_cyc2"/>
    <property type="match status" value="1"/>
</dbReference>
<accession>A0A1I7D741</accession>
<dbReference type="RefSeq" id="WP_093584631.1">
    <property type="nucleotide sequence ID" value="NZ_FPBA01000036.1"/>
</dbReference>
<dbReference type="OrthoDB" id="156693at2"/>
<organism evidence="1 2">
    <name type="scientific">Geodermatophilus amargosae</name>
    <dbReference type="NCBI Taxonomy" id="1296565"/>
    <lineage>
        <taxon>Bacteria</taxon>
        <taxon>Bacillati</taxon>
        <taxon>Actinomycetota</taxon>
        <taxon>Actinomycetes</taxon>
        <taxon>Geodermatophilales</taxon>
        <taxon>Geodermatophilaceae</taxon>
        <taxon>Geodermatophilus</taxon>
    </lineage>
</organism>
<reference evidence="2" key="1">
    <citation type="submission" date="2016-10" db="EMBL/GenBank/DDBJ databases">
        <authorList>
            <person name="Varghese N."/>
            <person name="Submissions S."/>
        </authorList>
    </citation>
    <scope>NUCLEOTIDE SEQUENCE [LARGE SCALE GENOMIC DNA]</scope>
    <source>
        <strain evidence="2">DSM 46136</strain>
    </source>
</reference>
<dbReference type="InterPro" id="IPR023393">
    <property type="entry name" value="START-like_dom_sf"/>
</dbReference>
<proteinExistence type="predicted"/>
<dbReference type="Gene3D" id="3.30.530.20">
    <property type="match status" value="1"/>
</dbReference>